<dbReference type="GeneID" id="87910739"/>
<accession>A0ABR0GB78</accession>
<evidence type="ECO:0000313" key="2">
    <source>
        <dbReference type="EMBL" id="KAK4652988.1"/>
    </source>
</evidence>
<gene>
    <name evidence="2" type="ORF">QC762_504107</name>
</gene>
<comment type="caution">
    <text evidence="2">The sequence shown here is derived from an EMBL/GenBank/DDBJ whole genome shotgun (WGS) entry which is preliminary data.</text>
</comment>
<sequence>MATYLGGHGDKPCSSSNTRGTAREIRDQPSHVAQILCLLCRWLSFPLLRKLVAIMSEALAATTTTTTTTPTLDAADEVELARVDGLVERLASAFEAGLDFYNTWLQRQQASNSYHTSTSTHRFHPAAARVRPIKCAVGTSLDMSSYRIQSTYQIGFTLIGPEFAAGDDRTCQTLHTNLSLLQSKIHHLCHTISSSLDPQHQPQPLPLREVYLCSEQVRLSSVSALTQQYRRMAAGRPSLPRNLPVPRPKRMSALLDDLDEADLRFMSEERPMSEGSFVTVGDGGGVERVVTVESEVPVVEVRSNPPSPPLTPKVRGVEGFWSGGCVQGSVKIGG</sequence>
<dbReference type="Proteomes" id="UP001323405">
    <property type="component" value="Unassembled WGS sequence"/>
</dbReference>
<dbReference type="PANTHER" id="PTHR42354">
    <property type="entry name" value="C2H2-TYPE DOMAIN-CONTAINING PROTEIN"/>
    <property type="match status" value="1"/>
</dbReference>
<dbReference type="RefSeq" id="XP_062741963.1">
    <property type="nucleotide sequence ID" value="XM_062890832.1"/>
</dbReference>
<evidence type="ECO:0000256" key="1">
    <source>
        <dbReference type="SAM" id="MobiDB-lite"/>
    </source>
</evidence>
<protein>
    <submittedName>
        <fullName evidence="2">Uncharacterized protein</fullName>
    </submittedName>
</protein>
<feature type="region of interest" description="Disordered" evidence="1">
    <location>
        <begin position="1"/>
        <end position="21"/>
    </location>
</feature>
<reference evidence="2 3" key="1">
    <citation type="journal article" date="2023" name="bioRxiv">
        <title>High-quality genome assemblies of four members of thePodospora anserinaspecies complex.</title>
        <authorList>
            <person name="Ament-Velasquez S.L."/>
            <person name="Vogan A.A."/>
            <person name="Wallerman O."/>
            <person name="Hartmann F."/>
            <person name="Gautier V."/>
            <person name="Silar P."/>
            <person name="Giraud T."/>
            <person name="Johannesson H."/>
        </authorList>
    </citation>
    <scope>NUCLEOTIDE SEQUENCE [LARGE SCALE GENOMIC DNA]</scope>
    <source>
        <strain evidence="2 3">CBS 415.72m</strain>
    </source>
</reference>
<keyword evidence="3" id="KW-1185">Reference proteome</keyword>
<dbReference type="PANTHER" id="PTHR42354:SF1">
    <property type="entry name" value="C2H2-TYPE DOMAIN-CONTAINING PROTEIN"/>
    <property type="match status" value="1"/>
</dbReference>
<evidence type="ECO:0000313" key="3">
    <source>
        <dbReference type="Proteomes" id="UP001323405"/>
    </source>
</evidence>
<name>A0ABR0GB78_9PEZI</name>
<proteinExistence type="predicted"/>
<dbReference type="EMBL" id="JAFFHA010000007">
    <property type="protein sequence ID" value="KAK4652988.1"/>
    <property type="molecule type" value="Genomic_DNA"/>
</dbReference>
<organism evidence="2 3">
    <name type="scientific">Podospora pseudocomata</name>
    <dbReference type="NCBI Taxonomy" id="2093779"/>
    <lineage>
        <taxon>Eukaryota</taxon>
        <taxon>Fungi</taxon>
        <taxon>Dikarya</taxon>
        <taxon>Ascomycota</taxon>
        <taxon>Pezizomycotina</taxon>
        <taxon>Sordariomycetes</taxon>
        <taxon>Sordariomycetidae</taxon>
        <taxon>Sordariales</taxon>
        <taxon>Podosporaceae</taxon>
        <taxon>Podospora</taxon>
    </lineage>
</organism>